<dbReference type="Proteomes" id="UP001424741">
    <property type="component" value="Unassembled WGS sequence"/>
</dbReference>
<reference evidence="1 2" key="1">
    <citation type="submission" date="2024-02" db="EMBL/GenBank/DDBJ databases">
        <title>Rubritalea halochordaticola NBRC 107102.</title>
        <authorList>
            <person name="Ichikawa N."/>
            <person name="Katano-Makiyama Y."/>
            <person name="Hidaka K."/>
        </authorList>
    </citation>
    <scope>NUCLEOTIDE SEQUENCE [LARGE SCALE GENOMIC DNA]</scope>
    <source>
        <strain evidence="1 2">NBRC 107102</strain>
    </source>
</reference>
<accession>A0ABP9V155</accession>
<dbReference type="RefSeq" id="WP_346189083.1">
    <property type="nucleotide sequence ID" value="NZ_BAABRL010000008.1"/>
</dbReference>
<keyword evidence="2" id="KW-1185">Reference proteome</keyword>
<dbReference type="EMBL" id="BAABRL010000008">
    <property type="protein sequence ID" value="GAA5496403.1"/>
    <property type="molecule type" value="Genomic_DNA"/>
</dbReference>
<comment type="caution">
    <text evidence="1">The sequence shown here is derived from an EMBL/GenBank/DDBJ whole genome shotgun (WGS) entry which is preliminary data.</text>
</comment>
<evidence type="ECO:0000313" key="2">
    <source>
        <dbReference type="Proteomes" id="UP001424741"/>
    </source>
</evidence>
<evidence type="ECO:0000313" key="1">
    <source>
        <dbReference type="EMBL" id="GAA5496403.1"/>
    </source>
</evidence>
<organism evidence="1 2">
    <name type="scientific">Rubritalea halochordaticola</name>
    <dbReference type="NCBI Taxonomy" id="714537"/>
    <lineage>
        <taxon>Bacteria</taxon>
        <taxon>Pseudomonadati</taxon>
        <taxon>Verrucomicrobiota</taxon>
        <taxon>Verrucomicrobiia</taxon>
        <taxon>Verrucomicrobiales</taxon>
        <taxon>Rubritaleaceae</taxon>
        <taxon>Rubritalea</taxon>
    </lineage>
</organism>
<protein>
    <submittedName>
        <fullName evidence="1">Uncharacterized protein</fullName>
    </submittedName>
</protein>
<sequence>MTPSPLKLLLITLLSISLCKADDINKANNLARDYCKKEFAYTGSYAERDSRVVHKKVYLHRMLELNDAKLNAYYAKHCINQNIRMYQNFLSTKKAWKNADMTVEQQKDFTLILEKLQRDLAIIEKHYPTDFDIFDKMPKPSFPEIVPEK</sequence>
<gene>
    <name evidence="1" type="ORF">Rhal01_02586</name>
</gene>
<name>A0ABP9V155_9BACT</name>
<proteinExistence type="predicted"/>